<evidence type="ECO:0000256" key="4">
    <source>
        <dbReference type="ARBA" id="ARBA00022825"/>
    </source>
</evidence>
<comment type="catalytic activity">
    <reaction evidence="5">
        <text>Hydrolysis of proteins with broad specificity for peptide bonds, and a preference for a large uncharged residue in P1. Hydrolyzes peptide amides.</text>
        <dbReference type="EC" id="3.4.21.62"/>
    </reaction>
</comment>
<dbReference type="PROSITE" id="PS51892">
    <property type="entry name" value="SUBTILASE"/>
    <property type="match status" value="1"/>
</dbReference>
<evidence type="ECO:0000259" key="9">
    <source>
        <dbReference type="Pfam" id="PF00082"/>
    </source>
</evidence>
<sequence>MHSFLSLLLIYLGSCTAAVTIHDNRTLVSITRRPGPGLASVASTGHPVSHNAVDVGAIPSMLAAANGPSSRRLSSRRLSTVEGCLQNPTAVETLAMIGVQGINTGTADCPVTTGDIQEYLTEAADLLDLDVICEPNIEVRIDDAMRQPRIADSAERVADLLGMSPRADVDSDDPLAPYQSNLQLINIDGAWKNAANSGKSPKDIILAIVDTGVDSSHPDLKDQMWTASDGSHGYNFVDNDENTADLNGHGTHCAGIAAAQTDNDVGIAGIANVKIMALRAFGSDGTGGMMATLQGLDWAVSHGATVSSHSYTSDGSSSIFLQAIQNAASVGHIVVVAAGNDGVNVDEQPRFPCSFSTSVPSMMCVGSTSSSSPPQVSFFSDTGSAVNIAAPGENIVSTWPGNRYAVLDGTSMATPHVAGVTAMLATLGLTGQDLTNAVLGSQSQKLVANGTTMNFGELDAQNAVLSSLGKAPLTSSPSTSQGTTAAPASGAIRTFSSPVSITVALGLATMIALSMY</sequence>
<dbReference type="AlphaFoldDB" id="A0A7J6N328"/>
<dbReference type="InterPro" id="IPR015500">
    <property type="entry name" value="Peptidase_S8_subtilisin-rel"/>
</dbReference>
<evidence type="ECO:0000256" key="2">
    <source>
        <dbReference type="ARBA" id="ARBA00022670"/>
    </source>
</evidence>
<gene>
    <name evidence="10" type="primary">SUB2_1</name>
    <name evidence="10" type="ORF">FOL47_000061</name>
</gene>
<dbReference type="PROSITE" id="PS00137">
    <property type="entry name" value="SUBTILASE_HIS"/>
    <property type="match status" value="1"/>
</dbReference>
<accession>A0A7J6N328</accession>
<proteinExistence type="inferred from homology"/>
<feature type="active site" description="Charge relay system" evidence="7">
    <location>
        <position position="249"/>
    </location>
</feature>
<dbReference type="InterPro" id="IPR022398">
    <property type="entry name" value="Peptidase_S8_His-AS"/>
</dbReference>
<protein>
    <recommendedName>
        <fullName evidence="6">subtilisin</fullName>
        <ecNumber evidence="6">3.4.21.62</ecNumber>
    </recommendedName>
</protein>
<dbReference type="PROSITE" id="PS00138">
    <property type="entry name" value="SUBTILASE_SER"/>
    <property type="match status" value="1"/>
</dbReference>
<comment type="caution">
    <text evidence="10">The sequence shown here is derived from an EMBL/GenBank/DDBJ whole genome shotgun (WGS) entry which is preliminary data.</text>
</comment>
<dbReference type="InterPro" id="IPR023828">
    <property type="entry name" value="Peptidase_S8_Ser-AS"/>
</dbReference>
<dbReference type="InterPro" id="IPR000209">
    <property type="entry name" value="Peptidase_S8/S53_dom"/>
</dbReference>
<dbReference type="GO" id="GO:0005615">
    <property type="term" value="C:extracellular space"/>
    <property type="evidence" value="ECO:0007669"/>
    <property type="project" value="TreeGrafter"/>
</dbReference>
<evidence type="ECO:0000256" key="6">
    <source>
        <dbReference type="ARBA" id="ARBA00023619"/>
    </source>
</evidence>
<evidence type="ECO:0000256" key="5">
    <source>
        <dbReference type="ARBA" id="ARBA00023529"/>
    </source>
</evidence>
<feature type="active site" description="Charge relay system" evidence="7">
    <location>
        <position position="411"/>
    </location>
</feature>
<dbReference type="Gene3D" id="3.40.50.200">
    <property type="entry name" value="Peptidase S8/S53 domain"/>
    <property type="match status" value="1"/>
</dbReference>
<dbReference type="SUPFAM" id="SSF52743">
    <property type="entry name" value="Subtilisin-like"/>
    <property type="match status" value="1"/>
</dbReference>
<dbReference type="PRINTS" id="PR00723">
    <property type="entry name" value="SUBTILISIN"/>
</dbReference>
<reference evidence="10 11" key="1">
    <citation type="submission" date="2020-04" db="EMBL/GenBank/DDBJ databases">
        <title>Perkinsus chesapeaki whole genome sequence.</title>
        <authorList>
            <person name="Bogema D.R."/>
        </authorList>
    </citation>
    <scope>NUCLEOTIDE SEQUENCE [LARGE SCALE GENOMIC DNA]</scope>
    <source>
        <strain evidence="10">ATCC PRA-425</strain>
    </source>
</reference>
<dbReference type="Pfam" id="PF00082">
    <property type="entry name" value="Peptidase_S8"/>
    <property type="match status" value="1"/>
</dbReference>
<feature type="active site" description="Charge relay system" evidence="7">
    <location>
        <position position="210"/>
    </location>
</feature>
<dbReference type="GO" id="GO:0004252">
    <property type="term" value="F:serine-type endopeptidase activity"/>
    <property type="evidence" value="ECO:0007669"/>
    <property type="project" value="UniProtKB-UniRule"/>
</dbReference>
<keyword evidence="11" id="KW-1185">Reference proteome</keyword>
<keyword evidence="3 7" id="KW-0378">Hydrolase</keyword>
<evidence type="ECO:0000256" key="3">
    <source>
        <dbReference type="ARBA" id="ARBA00022801"/>
    </source>
</evidence>
<evidence type="ECO:0000256" key="1">
    <source>
        <dbReference type="ARBA" id="ARBA00011073"/>
    </source>
</evidence>
<dbReference type="OrthoDB" id="531541at2759"/>
<keyword evidence="4 7" id="KW-0720">Serine protease</keyword>
<keyword evidence="2 7" id="KW-0645">Protease</keyword>
<name>A0A7J6N328_PERCH</name>
<organism evidence="10 11">
    <name type="scientific">Perkinsus chesapeaki</name>
    <name type="common">Clam parasite</name>
    <name type="synonym">Perkinsus andrewsi</name>
    <dbReference type="NCBI Taxonomy" id="330153"/>
    <lineage>
        <taxon>Eukaryota</taxon>
        <taxon>Sar</taxon>
        <taxon>Alveolata</taxon>
        <taxon>Perkinsozoa</taxon>
        <taxon>Perkinsea</taxon>
        <taxon>Perkinsida</taxon>
        <taxon>Perkinsidae</taxon>
        <taxon>Perkinsus</taxon>
    </lineage>
</organism>
<evidence type="ECO:0000313" key="10">
    <source>
        <dbReference type="EMBL" id="KAF4678332.1"/>
    </source>
</evidence>
<dbReference type="InterPro" id="IPR036852">
    <property type="entry name" value="Peptidase_S8/S53_dom_sf"/>
</dbReference>
<dbReference type="InterPro" id="IPR050131">
    <property type="entry name" value="Peptidase_S8_subtilisin-like"/>
</dbReference>
<dbReference type="PANTHER" id="PTHR43806">
    <property type="entry name" value="PEPTIDASE S8"/>
    <property type="match status" value="1"/>
</dbReference>
<feature type="signal peptide" evidence="8">
    <location>
        <begin position="1"/>
        <end position="17"/>
    </location>
</feature>
<keyword evidence="8" id="KW-0732">Signal</keyword>
<comment type="similarity">
    <text evidence="1 7">Belongs to the peptidase S8 family.</text>
</comment>
<dbReference type="GO" id="GO:0006508">
    <property type="term" value="P:proteolysis"/>
    <property type="evidence" value="ECO:0007669"/>
    <property type="project" value="UniProtKB-KW"/>
</dbReference>
<feature type="chain" id="PRO_5029878926" description="subtilisin" evidence="8">
    <location>
        <begin position="18"/>
        <end position="516"/>
    </location>
</feature>
<dbReference type="PANTHER" id="PTHR43806:SF11">
    <property type="entry name" value="CEREVISIN-RELATED"/>
    <property type="match status" value="1"/>
</dbReference>
<evidence type="ECO:0000256" key="7">
    <source>
        <dbReference type="PROSITE-ProRule" id="PRU01240"/>
    </source>
</evidence>
<dbReference type="Proteomes" id="UP000591131">
    <property type="component" value="Unassembled WGS sequence"/>
</dbReference>
<dbReference type="EC" id="3.4.21.62" evidence="6"/>
<dbReference type="EMBL" id="JAAPAO010000001">
    <property type="protein sequence ID" value="KAF4678332.1"/>
    <property type="molecule type" value="Genomic_DNA"/>
</dbReference>
<evidence type="ECO:0000256" key="8">
    <source>
        <dbReference type="SAM" id="SignalP"/>
    </source>
</evidence>
<evidence type="ECO:0000313" key="11">
    <source>
        <dbReference type="Proteomes" id="UP000591131"/>
    </source>
</evidence>
<feature type="domain" description="Peptidase S8/S53" evidence="9">
    <location>
        <begin position="202"/>
        <end position="425"/>
    </location>
</feature>